<evidence type="ECO:0000313" key="1">
    <source>
        <dbReference type="EMBL" id="CBX99596.1"/>
    </source>
</evidence>
<dbReference type="HOGENOM" id="CLU_3359866_0_0_1"/>
<sequence length="36" mass="3807">MGESRLCVAIDSAFRAVRKTADVVVHDGPCGVVGKY</sequence>
<gene>
    <name evidence="1" type="ORF">LEMA_P088350.1</name>
</gene>
<evidence type="ECO:0000313" key="2">
    <source>
        <dbReference type="Proteomes" id="UP000002668"/>
    </source>
</evidence>
<dbReference type="Proteomes" id="UP000002668">
    <property type="component" value="Genome"/>
</dbReference>
<accession>E5A7K1</accession>
<dbReference type="InParanoid" id="E5A7K1"/>
<keyword evidence="2" id="KW-1185">Reference proteome</keyword>
<dbReference type="VEuPathDB" id="FungiDB:LEMA_P088350.1"/>
<name>E5A7K1_LEPMJ</name>
<dbReference type="AlphaFoldDB" id="E5A7K1"/>
<dbReference type="EMBL" id="FP929136">
    <property type="protein sequence ID" value="CBX99596.1"/>
    <property type="molecule type" value="Genomic_DNA"/>
</dbReference>
<protein>
    <submittedName>
        <fullName evidence="1">Uncharacterized protein</fullName>
    </submittedName>
</protein>
<proteinExistence type="predicted"/>
<organism evidence="1 2">
    <name type="scientific">Leptosphaeria maculans (strain JN3 / isolate v23.1.3 / race Av1-4-5-6-7-8)</name>
    <name type="common">Blackleg fungus</name>
    <name type="synonym">Phoma lingam</name>
    <dbReference type="NCBI Taxonomy" id="985895"/>
    <lineage>
        <taxon>Eukaryota</taxon>
        <taxon>Fungi</taxon>
        <taxon>Dikarya</taxon>
        <taxon>Ascomycota</taxon>
        <taxon>Pezizomycotina</taxon>
        <taxon>Dothideomycetes</taxon>
        <taxon>Pleosporomycetidae</taxon>
        <taxon>Pleosporales</taxon>
        <taxon>Pleosporineae</taxon>
        <taxon>Leptosphaeriaceae</taxon>
        <taxon>Plenodomus</taxon>
        <taxon>Plenodomus lingam/Leptosphaeria maculans species complex</taxon>
    </lineage>
</organism>
<reference evidence="2" key="1">
    <citation type="journal article" date="2011" name="Nat. Commun.">
        <title>Effector diversification within compartments of the Leptosphaeria maculans genome affected by Repeat-Induced Point mutations.</title>
        <authorList>
            <person name="Rouxel T."/>
            <person name="Grandaubert J."/>
            <person name="Hane J.K."/>
            <person name="Hoede C."/>
            <person name="van de Wouw A.P."/>
            <person name="Couloux A."/>
            <person name="Dominguez V."/>
            <person name="Anthouard V."/>
            <person name="Bally P."/>
            <person name="Bourras S."/>
            <person name="Cozijnsen A.J."/>
            <person name="Ciuffetti L.M."/>
            <person name="Degrave A."/>
            <person name="Dilmaghani A."/>
            <person name="Duret L."/>
            <person name="Fudal I."/>
            <person name="Goodwin S.B."/>
            <person name="Gout L."/>
            <person name="Glaser N."/>
            <person name="Linglin J."/>
            <person name="Kema G.H.J."/>
            <person name="Lapalu N."/>
            <person name="Lawrence C.B."/>
            <person name="May K."/>
            <person name="Meyer M."/>
            <person name="Ollivier B."/>
            <person name="Poulain J."/>
            <person name="Schoch C.L."/>
            <person name="Simon A."/>
            <person name="Spatafora J.W."/>
            <person name="Stachowiak A."/>
            <person name="Turgeon B.G."/>
            <person name="Tyler B.M."/>
            <person name="Vincent D."/>
            <person name="Weissenbach J."/>
            <person name="Amselem J."/>
            <person name="Quesneville H."/>
            <person name="Oliver R.P."/>
            <person name="Wincker P."/>
            <person name="Balesdent M.-H."/>
            <person name="Howlett B.J."/>
        </authorList>
    </citation>
    <scope>NUCLEOTIDE SEQUENCE [LARGE SCALE GENOMIC DNA]</scope>
    <source>
        <strain evidence="2">JN3 / isolate v23.1.3 / race Av1-4-5-6-7-8</strain>
    </source>
</reference>